<dbReference type="AlphaFoldDB" id="A0A067KI74"/>
<dbReference type="EMBL" id="KK914616">
    <property type="protein sequence ID" value="KDP31544.1"/>
    <property type="molecule type" value="Genomic_DNA"/>
</dbReference>
<keyword evidence="2" id="KW-1185">Reference proteome</keyword>
<evidence type="ECO:0000313" key="2">
    <source>
        <dbReference type="Proteomes" id="UP000027138"/>
    </source>
</evidence>
<accession>A0A067KI74</accession>
<sequence>MRTSGRGTGVLLGMARLCALVLFGGGSSTGVLASVLQKKKVRRTWHGRAIGHAWGVLSSDLQGRTFLSDSTGVLSDTPGACLSLTLQVVSPFLTHCRADGRALGVLSSASQAKFVF</sequence>
<dbReference type="Proteomes" id="UP000027138">
    <property type="component" value="Unassembled WGS sequence"/>
</dbReference>
<gene>
    <name evidence="1" type="ORF">JCGZ_15371</name>
</gene>
<organism evidence="1 2">
    <name type="scientific">Jatropha curcas</name>
    <name type="common">Barbados nut</name>
    <dbReference type="NCBI Taxonomy" id="180498"/>
    <lineage>
        <taxon>Eukaryota</taxon>
        <taxon>Viridiplantae</taxon>
        <taxon>Streptophyta</taxon>
        <taxon>Embryophyta</taxon>
        <taxon>Tracheophyta</taxon>
        <taxon>Spermatophyta</taxon>
        <taxon>Magnoliopsida</taxon>
        <taxon>eudicotyledons</taxon>
        <taxon>Gunneridae</taxon>
        <taxon>Pentapetalae</taxon>
        <taxon>rosids</taxon>
        <taxon>fabids</taxon>
        <taxon>Malpighiales</taxon>
        <taxon>Euphorbiaceae</taxon>
        <taxon>Crotonoideae</taxon>
        <taxon>Jatropheae</taxon>
        <taxon>Jatropha</taxon>
    </lineage>
</organism>
<reference evidence="1 2" key="1">
    <citation type="journal article" date="2014" name="PLoS ONE">
        <title>Global Analysis of Gene Expression Profiles in Physic Nut (Jatropha curcas L.) Seedlings Exposed to Salt Stress.</title>
        <authorList>
            <person name="Zhang L."/>
            <person name="Zhang C."/>
            <person name="Wu P."/>
            <person name="Chen Y."/>
            <person name="Li M."/>
            <person name="Jiang H."/>
            <person name="Wu G."/>
        </authorList>
    </citation>
    <scope>NUCLEOTIDE SEQUENCE [LARGE SCALE GENOMIC DNA]</scope>
    <source>
        <strain evidence="2">cv. GZQX0401</strain>
        <tissue evidence="1">Young leaves</tissue>
    </source>
</reference>
<name>A0A067KI74_JATCU</name>
<protein>
    <submittedName>
        <fullName evidence="1">Uncharacterized protein</fullName>
    </submittedName>
</protein>
<proteinExistence type="predicted"/>
<evidence type="ECO:0000313" key="1">
    <source>
        <dbReference type="EMBL" id="KDP31544.1"/>
    </source>
</evidence>